<dbReference type="GO" id="GO:0042626">
    <property type="term" value="F:ATPase-coupled transmembrane transporter activity"/>
    <property type="evidence" value="ECO:0007669"/>
    <property type="project" value="TreeGrafter"/>
</dbReference>
<evidence type="ECO:0000256" key="3">
    <source>
        <dbReference type="ARBA" id="ARBA00022448"/>
    </source>
</evidence>
<reference evidence="12 13" key="1">
    <citation type="journal article" date="2017" name="BMC Genomics">
        <title>Comparative genomic and phylogenomic analyses of the Bifidobacteriaceae family.</title>
        <authorList>
            <person name="Lugli G.A."/>
            <person name="Milani C."/>
            <person name="Turroni F."/>
            <person name="Duranti S."/>
            <person name="Mancabelli L."/>
            <person name="Mangifesta M."/>
            <person name="Ferrario C."/>
            <person name="Modesto M."/>
            <person name="Mattarelli P."/>
            <person name="Jiri K."/>
            <person name="van Sinderen D."/>
            <person name="Ventura M."/>
        </authorList>
    </citation>
    <scope>NUCLEOTIDE SEQUENCE [LARGE SCALE GENOMIC DNA]</scope>
    <source>
        <strain evidence="12 13">DSM 24744</strain>
    </source>
</reference>
<dbReference type="PROSITE" id="PS00211">
    <property type="entry name" value="ABC_TRANSPORTER_1"/>
    <property type="match status" value="2"/>
</dbReference>
<dbReference type="CDD" id="cd16914">
    <property type="entry name" value="EcfT"/>
    <property type="match status" value="1"/>
</dbReference>
<feature type="transmembrane region" description="Helical" evidence="10">
    <location>
        <begin position="811"/>
        <end position="830"/>
    </location>
</feature>
<evidence type="ECO:0000256" key="10">
    <source>
        <dbReference type="SAM" id="Phobius"/>
    </source>
</evidence>
<dbReference type="Pfam" id="PF02361">
    <property type="entry name" value="CbiQ"/>
    <property type="match status" value="1"/>
</dbReference>
<dbReference type="GO" id="GO:0043190">
    <property type="term" value="C:ATP-binding cassette (ABC) transporter complex"/>
    <property type="evidence" value="ECO:0007669"/>
    <property type="project" value="TreeGrafter"/>
</dbReference>
<dbReference type="InterPro" id="IPR003593">
    <property type="entry name" value="AAA+_ATPase"/>
</dbReference>
<keyword evidence="5" id="KW-0547">Nucleotide-binding</keyword>
<dbReference type="GO" id="GO:0005524">
    <property type="term" value="F:ATP binding"/>
    <property type="evidence" value="ECO:0007669"/>
    <property type="project" value="UniProtKB-KW"/>
</dbReference>
<keyword evidence="3" id="KW-0813">Transport</keyword>
<dbReference type="InterPro" id="IPR003439">
    <property type="entry name" value="ABC_transporter-like_ATP-bd"/>
</dbReference>
<dbReference type="PANTHER" id="PTHR43553:SF24">
    <property type="entry name" value="ENERGY-COUPLING FACTOR TRANSPORTER ATP-BINDING PROTEIN ECFA1"/>
    <property type="match status" value="1"/>
</dbReference>
<dbReference type="AlphaFoldDB" id="A0A261F1C2"/>
<evidence type="ECO:0000256" key="4">
    <source>
        <dbReference type="ARBA" id="ARBA00022692"/>
    </source>
</evidence>
<dbReference type="SUPFAM" id="SSF52540">
    <property type="entry name" value="P-loop containing nucleoside triphosphate hydrolases"/>
    <property type="match status" value="2"/>
</dbReference>
<feature type="compositionally biased region" description="Basic residues" evidence="9">
    <location>
        <begin position="566"/>
        <end position="580"/>
    </location>
</feature>
<keyword evidence="8 10" id="KW-0472">Membrane</keyword>
<evidence type="ECO:0000256" key="9">
    <source>
        <dbReference type="SAM" id="MobiDB-lite"/>
    </source>
</evidence>
<evidence type="ECO:0000256" key="6">
    <source>
        <dbReference type="ARBA" id="ARBA00022840"/>
    </source>
</evidence>
<evidence type="ECO:0000259" key="11">
    <source>
        <dbReference type="PROSITE" id="PS50893"/>
    </source>
</evidence>
<accession>A0A261F1C2</accession>
<gene>
    <name evidence="12" type="ORF">PSSU_0538</name>
</gene>
<comment type="similarity">
    <text evidence="2">Belongs to the ABC transporter superfamily.</text>
</comment>
<evidence type="ECO:0000256" key="2">
    <source>
        <dbReference type="ARBA" id="ARBA00005417"/>
    </source>
</evidence>
<sequence length="834" mass="88660">MTTSEANAATLPLPNAPTVSATTSTATPSTQPAAQPTAQPTAVACLRNVTFRHGTRTVLDNLDVTIHDGEWVAIMGSNGSGKTTLSRLLSGLTAPDNGSVQLMGLDCFTPVSGVNLDAYRAARRNIGLVQQNPEDQIVTTVVEDDVAFGPENQGLPAHTISERVHDALARTGMEGEALSDPDDLSGGQQQRVAIAGTLALHPRMLVLDEPTAMLDPQGRAETLRTMKMAHDHGTTIVQVTHIASEARLASRVIELDNGSIIYDGPAEGCNLCKPAAAQVSVPPSDAAPASKQSTDTTPGLPAGPSAQPAMPSTSASCDDSSCDDASQRGIVFAVKNVSFRYPNADAFTLRNIDFTVTQGEFVTITGSNGSGKSTLLSLLSGINKPTQGTVRAWGCDPHSRKGKRQLLGRIGYVMQMPERQLFETTVAQDVAFGPTNLGLNSVSVNQRVHDTLETVGISKLADRSPWELSGGQKRLAAIAGVLSMDPDVLLLDEPTAGLDARACHRIIGLLDGLHRRGVTIVVVTHDPDRFRTVATRTFHLDTASSGSAGNISDTDLSQTNVQSEHKQHKQQQHGKRRRNAHRLVSRMDTRVLEIVCTIMMAGMFTVTSPLQLAWAFIGVLTAMCLTDAGARRIMASCKSLFAIILVLGLFNVFFVRTGSAICHIGTIPITDEGLRNAVLYSLRFALVIVIGATAVSAASTTRLTDATESLLSPLARIGVPIHECALIMTLAIRFLPIISREFTQLAHAQASRGGNISTGSPSKRLKAAVSLLVPVFALALRHAEHMGTAMESRGYESGIVRTHWHQSHPGAADLCACIGVALWLAGLIAIPQLW</sequence>
<evidence type="ECO:0000313" key="12">
    <source>
        <dbReference type="EMBL" id="OZG52920.1"/>
    </source>
</evidence>
<organism evidence="12 13">
    <name type="scientific">Pseudoscardovia suis</name>
    <dbReference type="NCBI Taxonomy" id="987063"/>
    <lineage>
        <taxon>Bacteria</taxon>
        <taxon>Bacillati</taxon>
        <taxon>Actinomycetota</taxon>
        <taxon>Actinomycetes</taxon>
        <taxon>Bifidobacteriales</taxon>
        <taxon>Bifidobacteriaceae</taxon>
        <taxon>Pseudoscardovia</taxon>
    </lineage>
</organism>
<feature type="transmembrane region" description="Helical" evidence="10">
    <location>
        <begin position="678"/>
        <end position="698"/>
    </location>
</feature>
<feature type="region of interest" description="Disordered" evidence="9">
    <location>
        <begin position="545"/>
        <end position="580"/>
    </location>
</feature>
<dbReference type="EMBL" id="MWWQ01000005">
    <property type="protein sequence ID" value="OZG52920.1"/>
    <property type="molecule type" value="Genomic_DNA"/>
</dbReference>
<dbReference type="InterPro" id="IPR050095">
    <property type="entry name" value="ECF_ABC_transporter_ATP-bd"/>
</dbReference>
<dbReference type="InterPro" id="IPR015856">
    <property type="entry name" value="ABC_transpr_CbiO/EcfA_su"/>
</dbReference>
<keyword evidence="13" id="KW-1185">Reference proteome</keyword>
<dbReference type="RefSeq" id="WP_158216090.1">
    <property type="nucleotide sequence ID" value="NZ_MWWQ01000005.1"/>
</dbReference>
<keyword evidence="7 10" id="KW-1133">Transmembrane helix</keyword>
<dbReference type="InterPro" id="IPR017871">
    <property type="entry name" value="ABC_transporter-like_CS"/>
</dbReference>
<dbReference type="Gene3D" id="3.40.50.300">
    <property type="entry name" value="P-loop containing nucleotide triphosphate hydrolases"/>
    <property type="match status" value="2"/>
</dbReference>
<feature type="region of interest" description="Disordered" evidence="9">
    <location>
        <begin position="280"/>
        <end position="321"/>
    </location>
</feature>
<evidence type="ECO:0000313" key="13">
    <source>
        <dbReference type="Proteomes" id="UP000216454"/>
    </source>
</evidence>
<dbReference type="PROSITE" id="PS50893">
    <property type="entry name" value="ABC_TRANSPORTER_2"/>
    <property type="match status" value="2"/>
</dbReference>
<dbReference type="InterPro" id="IPR003339">
    <property type="entry name" value="ABC/ECF_trnsptr_transmembrane"/>
</dbReference>
<dbReference type="NCBIfam" id="NF010167">
    <property type="entry name" value="PRK13648.1"/>
    <property type="match status" value="2"/>
</dbReference>
<dbReference type="Pfam" id="PF00005">
    <property type="entry name" value="ABC_tran"/>
    <property type="match status" value="2"/>
</dbReference>
<feature type="transmembrane region" description="Helical" evidence="10">
    <location>
        <begin position="642"/>
        <end position="666"/>
    </location>
</feature>
<evidence type="ECO:0000256" key="1">
    <source>
        <dbReference type="ARBA" id="ARBA00004141"/>
    </source>
</evidence>
<proteinExistence type="inferred from homology"/>
<feature type="region of interest" description="Disordered" evidence="9">
    <location>
        <begin position="1"/>
        <end position="39"/>
    </location>
</feature>
<dbReference type="OrthoDB" id="501320at2"/>
<dbReference type="CDD" id="cd03225">
    <property type="entry name" value="ABC_cobalt_CbiO_domain1"/>
    <property type="match status" value="2"/>
</dbReference>
<protein>
    <submittedName>
        <fullName evidence="12">Cobalt ABC transporter</fullName>
    </submittedName>
</protein>
<dbReference type="GO" id="GO:0016887">
    <property type="term" value="F:ATP hydrolysis activity"/>
    <property type="evidence" value="ECO:0007669"/>
    <property type="project" value="InterPro"/>
</dbReference>
<feature type="domain" description="ABC transporter" evidence="11">
    <location>
        <begin position="44"/>
        <end position="282"/>
    </location>
</feature>
<feature type="compositionally biased region" description="Polar residues" evidence="9">
    <location>
        <begin position="545"/>
        <end position="562"/>
    </location>
</feature>
<dbReference type="PANTHER" id="PTHR43553">
    <property type="entry name" value="HEAVY METAL TRANSPORTER"/>
    <property type="match status" value="1"/>
</dbReference>
<keyword evidence="4 10" id="KW-0812">Transmembrane</keyword>
<comment type="caution">
    <text evidence="12">The sequence shown here is derived from an EMBL/GenBank/DDBJ whole genome shotgun (WGS) entry which is preliminary data.</text>
</comment>
<name>A0A261F1C2_9BIFI</name>
<dbReference type="InterPro" id="IPR027417">
    <property type="entry name" value="P-loop_NTPase"/>
</dbReference>
<comment type="subcellular location">
    <subcellularLocation>
        <location evidence="1">Membrane</location>
        <topology evidence="1">Multi-pass membrane protein</topology>
    </subcellularLocation>
</comment>
<keyword evidence="6" id="KW-0067">ATP-binding</keyword>
<evidence type="ECO:0000256" key="5">
    <source>
        <dbReference type="ARBA" id="ARBA00022741"/>
    </source>
</evidence>
<evidence type="ECO:0000256" key="8">
    <source>
        <dbReference type="ARBA" id="ARBA00023136"/>
    </source>
</evidence>
<evidence type="ECO:0000256" key="7">
    <source>
        <dbReference type="ARBA" id="ARBA00022989"/>
    </source>
</evidence>
<dbReference type="Proteomes" id="UP000216454">
    <property type="component" value="Unassembled WGS sequence"/>
</dbReference>
<dbReference type="SMART" id="SM00382">
    <property type="entry name" value="AAA"/>
    <property type="match status" value="2"/>
</dbReference>
<feature type="domain" description="ABC transporter" evidence="11">
    <location>
        <begin position="332"/>
        <end position="567"/>
    </location>
</feature>